<dbReference type="InterPro" id="IPR045802">
    <property type="entry name" value="GRV2/DNAJC13_N"/>
</dbReference>
<organism evidence="3 4">
    <name type="scientific">Phaeodactylum tricornutum (strain CCAP 1055/1)</name>
    <dbReference type="NCBI Taxonomy" id="556484"/>
    <lineage>
        <taxon>Eukaryota</taxon>
        <taxon>Sar</taxon>
        <taxon>Stramenopiles</taxon>
        <taxon>Ochrophyta</taxon>
        <taxon>Bacillariophyta</taxon>
        <taxon>Bacillariophyceae</taxon>
        <taxon>Bacillariophycidae</taxon>
        <taxon>Naviculales</taxon>
        <taxon>Phaeodactylaceae</taxon>
        <taxon>Phaeodactylum</taxon>
    </lineage>
</organism>
<dbReference type="OrthoDB" id="69656at2759"/>
<dbReference type="PROSITE" id="PS50042">
    <property type="entry name" value="CNMP_BINDING_3"/>
    <property type="match status" value="1"/>
</dbReference>
<dbReference type="PANTHER" id="PTHR36983">
    <property type="entry name" value="DNAJ HOMOLOG SUBFAMILY C MEMBER 13"/>
    <property type="match status" value="1"/>
</dbReference>
<feature type="compositionally biased region" description="Pro residues" evidence="1">
    <location>
        <begin position="24"/>
        <end position="42"/>
    </location>
</feature>
<evidence type="ECO:0000259" key="2">
    <source>
        <dbReference type="PROSITE" id="PS50042"/>
    </source>
</evidence>
<gene>
    <name evidence="3" type="ORF">PHATRDRAFT_35971</name>
</gene>
<accession>B7G010</accession>
<dbReference type="InterPro" id="IPR044978">
    <property type="entry name" value="GRV2/DNAJC13"/>
</dbReference>
<dbReference type="InterPro" id="IPR000595">
    <property type="entry name" value="cNMP-bd_dom"/>
</dbReference>
<evidence type="ECO:0000313" key="4">
    <source>
        <dbReference type="Proteomes" id="UP000000759"/>
    </source>
</evidence>
<dbReference type="EMBL" id="CM000612">
    <property type="protein sequence ID" value="EEC47802.1"/>
    <property type="molecule type" value="Genomic_DNA"/>
</dbReference>
<dbReference type="STRING" id="556484.B7G010"/>
<dbReference type="Pfam" id="PF19432">
    <property type="entry name" value="RME-8_N"/>
    <property type="match status" value="2"/>
</dbReference>
<dbReference type="RefSeq" id="XP_002180394.1">
    <property type="nucleotide sequence ID" value="XM_002180358.1"/>
</dbReference>
<dbReference type="InParanoid" id="B7G010"/>
<dbReference type="KEGG" id="pti:PHATRDRAFT_35971"/>
<dbReference type="PaxDb" id="2850-Phatr35971"/>
<dbReference type="GO" id="GO:2000641">
    <property type="term" value="P:regulation of early endosome to late endosome transport"/>
    <property type="evidence" value="ECO:0007669"/>
    <property type="project" value="InterPro"/>
</dbReference>
<feature type="compositionally biased region" description="Polar residues" evidence="1">
    <location>
        <begin position="105"/>
        <end position="118"/>
    </location>
</feature>
<feature type="region of interest" description="Disordered" evidence="1">
    <location>
        <begin position="1"/>
        <end position="118"/>
    </location>
</feature>
<dbReference type="PANTHER" id="PTHR36983:SF2">
    <property type="entry name" value="DNAJ HOMOLOG SUBFAMILY C MEMBER 13"/>
    <property type="match status" value="1"/>
</dbReference>
<dbReference type="AlphaFoldDB" id="B7G010"/>
<feature type="domain" description="Cyclic nucleotide-binding" evidence="2">
    <location>
        <begin position="469"/>
        <end position="524"/>
    </location>
</feature>
<keyword evidence="4" id="KW-1185">Reference proteome</keyword>
<dbReference type="GO" id="GO:0007032">
    <property type="term" value="P:endosome organization"/>
    <property type="evidence" value="ECO:0007669"/>
    <property type="project" value="InterPro"/>
</dbReference>
<proteinExistence type="predicted"/>
<sequence>MSSNGNDPPELPGPNNPGNDPASVPGPPPPVSHTSPYPPPQPHARSTLSPPPIQTRAAAGPTPLARQGSRYHLTQAQLSPAVGGTVSRGNPAHHPPLPPQPASPVDSQSGAQPSSATHKLTKSLQKLFVATNESDGRNLGFTPSTRMVASHEKAREANTAAEAPFQCQFQVTKLRSWRTGYLRVLRLYDNEFATLDVSKEPPTETNRWRYHSLTEWLAVPSNDPADATILLQVDNDKLKLSCHEVDRATVLTRLLRGQDQAGQANLHHSVLLDKVERYTRHGTAVPVQLQAKPYGLVEMDPNTHQTIQTYTYNTLVGMALTTDHSSGIVLYWKDLTPARSGATDAPTFVKSRLYLIHASRRPGGNGRSDLTTTLQSHLETLGLPFVMQSSTTVVQWLQARRAWRTGPVATTWAVTKRTRRHDSAIVGTSQGWVGGVVSRHLVVTGSGHVMERDGSGVVGARRLADLVCIVREPSGDELLLEFRDGTVRSYTSQQRDALIVSLLDAAHTLGENTAVYVSDVPRQAHCLSWLPVGFEASPTSGIFHNDAVPLFCLKRVYALSTQAYAYISRQFEALSTGQLEPVDVVHECRAVVEGCREFNASVPPSGEGLPTGEKDKTVVGTIGALWGLVSGLLVEDQAKTQETVAASGASRQRHVAEATAATLLQTLYRLSKSVTGYKSTAELSTFLETIPLLWTVSNEFCKYWALQVLNVLLSGVTPKRDLETEYINKNVIIKTGGVAIVRGIISSLVEPSKTMGSDGRQQLSDMLLMVASDILQSLLCSYNDTTSHDHFTAFIETLGEQ</sequence>
<reference evidence="3 4" key="1">
    <citation type="journal article" date="2008" name="Nature">
        <title>The Phaeodactylum genome reveals the evolutionary history of diatom genomes.</title>
        <authorList>
            <person name="Bowler C."/>
            <person name="Allen A.E."/>
            <person name="Badger J.H."/>
            <person name="Grimwood J."/>
            <person name="Jabbari K."/>
            <person name="Kuo A."/>
            <person name="Maheswari U."/>
            <person name="Martens C."/>
            <person name="Maumus F."/>
            <person name="Otillar R.P."/>
            <person name="Rayko E."/>
            <person name="Salamov A."/>
            <person name="Vandepoele K."/>
            <person name="Beszteri B."/>
            <person name="Gruber A."/>
            <person name="Heijde M."/>
            <person name="Katinka M."/>
            <person name="Mock T."/>
            <person name="Valentin K."/>
            <person name="Verret F."/>
            <person name="Berges J.A."/>
            <person name="Brownlee C."/>
            <person name="Cadoret J.P."/>
            <person name="Chiovitti A."/>
            <person name="Choi C.J."/>
            <person name="Coesel S."/>
            <person name="De Martino A."/>
            <person name="Detter J.C."/>
            <person name="Durkin C."/>
            <person name="Falciatore A."/>
            <person name="Fournet J."/>
            <person name="Haruta M."/>
            <person name="Huysman M.J."/>
            <person name="Jenkins B.D."/>
            <person name="Jiroutova K."/>
            <person name="Jorgensen R.E."/>
            <person name="Joubert Y."/>
            <person name="Kaplan A."/>
            <person name="Kroger N."/>
            <person name="Kroth P.G."/>
            <person name="La Roche J."/>
            <person name="Lindquist E."/>
            <person name="Lommer M."/>
            <person name="Martin-Jezequel V."/>
            <person name="Lopez P.J."/>
            <person name="Lucas S."/>
            <person name="Mangogna M."/>
            <person name="McGinnis K."/>
            <person name="Medlin L.K."/>
            <person name="Montsant A."/>
            <person name="Oudot-Le Secq M.P."/>
            <person name="Napoli C."/>
            <person name="Obornik M."/>
            <person name="Parker M.S."/>
            <person name="Petit J.L."/>
            <person name="Porcel B.M."/>
            <person name="Poulsen N."/>
            <person name="Robison M."/>
            <person name="Rychlewski L."/>
            <person name="Rynearson T.A."/>
            <person name="Schmutz J."/>
            <person name="Shapiro H."/>
            <person name="Siaut M."/>
            <person name="Stanley M."/>
            <person name="Sussman M.R."/>
            <person name="Taylor A.R."/>
            <person name="Vardi A."/>
            <person name="von Dassow P."/>
            <person name="Vyverman W."/>
            <person name="Willis A."/>
            <person name="Wyrwicz L.S."/>
            <person name="Rokhsar D.S."/>
            <person name="Weissenbach J."/>
            <person name="Armbrust E.V."/>
            <person name="Green B.R."/>
            <person name="Van de Peer Y."/>
            <person name="Grigoriev I.V."/>
        </authorList>
    </citation>
    <scope>NUCLEOTIDE SEQUENCE [LARGE SCALE GENOMIC DNA]</scope>
    <source>
        <strain evidence="3 4">CCAP 1055/1</strain>
    </source>
</reference>
<dbReference type="Proteomes" id="UP000000759">
    <property type="component" value="Chromosome 9"/>
</dbReference>
<dbReference type="GO" id="GO:0010008">
    <property type="term" value="C:endosome membrane"/>
    <property type="evidence" value="ECO:0007669"/>
    <property type="project" value="TreeGrafter"/>
</dbReference>
<dbReference type="GO" id="GO:0006898">
    <property type="term" value="P:receptor-mediated endocytosis"/>
    <property type="evidence" value="ECO:0007669"/>
    <property type="project" value="TreeGrafter"/>
</dbReference>
<reference evidence="4" key="2">
    <citation type="submission" date="2008-08" db="EMBL/GenBank/DDBJ databases">
        <authorList>
            <consortium name="Diatom Consortium"/>
            <person name="Grigoriev I."/>
            <person name="Grimwood J."/>
            <person name="Kuo A."/>
            <person name="Otillar R.P."/>
            <person name="Salamov A."/>
            <person name="Detter J.C."/>
            <person name="Lindquist E."/>
            <person name="Shapiro H."/>
            <person name="Lucas S."/>
            <person name="Glavina del Rio T."/>
            <person name="Pitluck S."/>
            <person name="Rokhsar D."/>
            <person name="Bowler C."/>
        </authorList>
    </citation>
    <scope>GENOME REANNOTATION</scope>
    <source>
        <strain evidence="4">CCAP 1055/1</strain>
    </source>
</reference>
<protein>
    <recommendedName>
        <fullName evidence="2">Cyclic nucleotide-binding domain-containing protein</fullName>
    </recommendedName>
</protein>
<evidence type="ECO:0000313" key="3">
    <source>
        <dbReference type="EMBL" id="EEC47802.1"/>
    </source>
</evidence>
<dbReference type="GeneID" id="7201331"/>
<feature type="compositionally biased region" description="Pro residues" evidence="1">
    <location>
        <begin position="93"/>
        <end position="102"/>
    </location>
</feature>
<dbReference type="HOGENOM" id="CLU_351439_0_0_1"/>
<evidence type="ECO:0000256" key="1">
    <source>
        <dbReference type="SAM" id="MobiDB-lite"/>
    </source>
</evidence>
<dbReference type="eggNOG" id="KOG1789">
    <property type="taxonomic scope" value="Eukaryota"/>
</dbReference>
<name>B7G010_PHATC</name>